<keyword evidence="4" id="KW-1185">Reference proteome</keyword>
<evidence type="ECO:0008006" key="5">
    <source>
        <dbReference type="Google" id="ProtNLM"/>
    </source>
</evidence>
<evidence type="ECO:0000313" key="3">
    <source>
        <dbReference type="EMBL" id="EGC18861.1"/>
    </source>
</evidence>
<comment type="caution">
    <text evidence="3">The sequence shown here is derived from an EMBL/GenBank/DDBJ whole genome shotgun (WGS) entry which is preliminary data.</text>
</comment>
<dbReference type="STRING" id="888743.HMPREF9141_2554"/>
<accession>F0FAD7</accession>
<reference evidence="3 4" key="1">
    <citation type="submission" date="2011-01" db="EMBL/GenBank/DDBJ databases">
        <authorList>
            <person name="Muzny D."/>
            <person name="Qin X."/>
            <person name="Deng J."/>
            <person name="Jiang H."/>
            <person name="Liu Y."/>
            <person name="Qu J."/>
            <person name="Song X.-Z."/>
            <person name="Zhang L."/>
            <person name="Thornton R."/>
            <person name="Coyle M."/>
            <person name="Francisco L."/>
            <person name="Jackson L."/>
            <person name="Javaid M."/>
            <person name="Korchina V."/>
            <person name="Kovar C."/>
            <person name="Mata R."/>
            <person name="Mathew T."/>
            <person name="Ngo R."/>
            <person name="Nguyen L."/>
            <person name="Nguyen N."/>
            <person name="Okwuonu G."/>
            <person name="Ongeri F."/>
            <person name="Pham C."/>
            <person name="Simmons D."/>
            <person name="Wilczek-Boney K."/>
            <person name="Hale W."/>
            <person name="Jakkamsetti A."/>
            <person name="Pham P."/>
            <person name="Ruth R."/>
            <person name="San Lucas F."/>
            <person name="Warren J."/>
            <person name="Zhang J."/>
            <person name="Zhao Z."/>
            <person name="Zhou C."/>
            <person name="Zhu D."/>
            <person name="Lee S."/>
            <person name="Bess C."/>
            <person name="Blankenburg K."/>
            <person name="Forbes L."/>
            <person name="Fu Q."/>
            <person name="Gubbala S."/>
            <person name="Hirani K."/>
            <person name="Jayaseelan J.C."/>
            <person name="Lara F."/>
            <person name="Munidasa M."/>
            <person name="Palculict T."/>
            <person name="Patil S."/>
            <person name="Pu L.-L."/>
            <person name="Saada N."/>
            <person name="Tang L."/>
            <person name="Weissenberger G."/>
            <person name="Zhu Y."/>
            <person name="Hemphill L."/>
            <person name="Shang Y."/>
            <person name="Youmans B."/>
            <person name="Ayvaz T."/>
            <person name="Ross M."/>
            <person name="Santibanez J."/>
            <person name="Aqrawi P."/>
            <person name="Gross S."/>
            <person name="Joshi V."/>
            <person name="Fowler G."/>
            <person name="Nazareth L."/>
            <person name="Reid J."/>
            <person name="Worley K."/>
            <person name="Petrosino J."/>
            <person name="Highlander S."/>
            <person name="Gibbs R."/>
        </authorList>
    </citation>
    <scope>NUCLEOTIDE SEQUENCE [LARGE SCALE GENOMIC DNA]</scope>
    <source>
        <strain evidence="3 4">DSM 16608</strain>
    </source>
</reference>
<evidence type="ECO:0000256" key="2">
    <source>
        <dbReference type="SAM" id="SignalP"/>
    </source>
</evidence>
<name>F0FAD7_9BACT</name>
<dbReference type="Proteomes" id="UP000005697">
    <property type="component" value="Unassembled WGS sequence"/>
</dbReference>
<feature type="chain" id="PRO_5003247286" description="Lipoprotein" evidence="2">
    <location>
        <begin position="23"/>
        <end position="433"/>
    </location>
</feature>
<protein>
    <recommendedName>
        <fullName evidence="5">Lipoprotein</fullName>
    </recommendedName>
</protein>
<dbReference type="EMBL" id="AEWX01000043">
    <property type="protein sequence ID" value="EGC18861.1"/>
    <property type="molecule type" value="Genomic_DNA"/>
</dbReference>
<dbReference type="HOGENOM" id="CLU_617995_0_0_10"/>
<organism evidence="3 4">
    <name type="scientific">Prevotella multiformis DSM 16608</name>
    <dbReference type="NCBI Taxonomy" id="888743"/>
    <lineage>
        <taxon>Bacteria</taxon>
        <taxon>Pseudomonadati</taxon>
        <taxon>Bacteroidota</taxon>
        <taxon>Bacteroidia</taxon>
        <taxon>Bacteroidales</taxon>
        <taxon>Prevotellaceae</taxon>
        <taxon>Prevotella</taxon>
    </lineage>
</organism>
<feature type="region of interest" description="Disordered" evidence="1">
    <location>
        <begin position="29"/>
        <end position="48"/>
    </location>
</feature>
<sequence length="433" mass="48202">MNMKKKKLLGGLFLGIALAFTAVGCGSDNDSAAPKERSEGPVLTREQQKQQLETTSKKFMSSIQPNDFKVLDEIAYYVNKHYLDDQSVEPLNKWAKGILQSMTQTIATGQPGYTEYARIIDATKYRGRFEHQGYKWVRTKDSQNLEFLFRDQEGNDCLLAFTVSDKAKEVRSEFFNSEETEYVPGTAGYPGYTERTKYKNTVMVPEDVRMTLQQGGRQLLSTDIHTDLTTSGDLNLAVDQLAFTCKTVFQKYEVIVHRAFYKGPGDAEAGVELKADGKTLLGAKATGHGLVSNRGVDNVGSVDVAADVLGELQVKGKCSNGSRLAEIIDRMEKDKAVYTDEARFKKEVADANSLLDVNVYYSYATKPSAGLLLGAMKTVDDYSGRAEWISNAQIKFTDGTTYAVDDYFSRKNFAGVFKEAGDMINAFKRLFKF</sequence>
<feature type="signal peptide" evidence="2">
    <location>
        <begin position="1"/>
        <end position="22"/>
    </location>
</feature>
<proteinExistence type="predicted"/>
<dbReference type="PROSITE" id="PS51257">
    <property type="entry name" value="PROKAR_LIPOPROTEIN"/>
    <property type="match status" value="1"/>
</dbReference>
<dbReference type="AlphaFoldDB" id="F0FAD7"/>
<evidence type="ECO:0000313" key="4">
    <source>
        <dbReference type="Proteomes" id="UP000005697"/>
    </source>
</evidence>
<gene>
    <name evidence="3" type="ORF">HMPREF9141_2554</name>
</gene>
<evidence type="ECO:0000256" key="1">
    <source>
        <dbReference type="SAM" id="MobiDB-lite"/>
    </source>
</evidence>
<keyword evidence="2" id="KW-0732">Signal</keyword>